<dbReference type="EMBL" id="LSYV01000023">
    <property type="protein sequence ID" value="KXZ49360.1"/>
    <property type="molecule type" value="Genomic_DNA"/>
</dbReference>
<dbReference type="Proteomes" id="UP000075714">
    <property type="component" value="Unassembled WGS sequence"/>
</dbReference>
<dbReference type="STRING" id="33097.A0A150GIX1"/>
<sequence length="93" mass="10220">MSANAPSVLSLYRQILKAAKYFPSRKRDNIIREIKAEFRANKALTEPERVQHCRTLAERGLSDLQAYVPAGAGSGGRQVGDINITLKGATTDF</sequence>
<name>A0A150GIX1_GONPE</name>
<evidence type="ECO:0000259" key="1">
    <source>
        <dbReference type="Pfam" id="PF05347"/>
    </source>
</evidence>
<dbReference type="CDD" id="cd20251">
    <property type="entry name" value="Complex1_LYR_SF"/>
    <property type="match status" value="1"/>
</dbReference>
<reference evidence="3" key="1">
    <citation type="journal article" date="2016" name="Nat. Commun.">
        <title>The Gonium pectorale genome demonstrates co-option of cell cycle regulation during the evolution of multicellularity.</title>
        <authorList>
            <person name="Hanschen E.R."/>
            <person name="Marriage T.N."/>
            <person name="Ferris P.J."/>
            <person name="Hamaji T."/>
            <person name="Toyoda A."/>
            <person name="Fujiyama A."/>
            <person name="Neme R."/>
            <person name="Noguchi H."/>
            <person name="Minakuchi Y."/>
            <person name="Suzuki M."/>
            <person name="Kawai-Toyooka H."/>
            <person name="Smith D.R."/>
            <person name="Sparks H."/>
            <person name="Anderson J."/>
            <person name="Bakaric R."/>
            <person name="Luria V."/>
            <person name="Karger A."/>
            <person name="Kirschner M.W."/>
            <person name="Durand P.M."/>
            <person name="Michod R.E."/>
            <person name="Nozaki H."/>
            <person name="Olson B.J."/>
        </authorList>
    </citation>
    <scope>NUCLEOTIDE SEQUENCE [LARGE SCALE GENOMIC DNA]</scope>
    <source>
        <strain evidence="3">NIES-2863</strain>
    </source>
</reference>
<proteinExistence type="predicted"/>
<dbReference type="AlphaFoldDB" id="A0A150GIX1"/>
<dbReference type="OrthoDB" id="275715at2759"/>
<accession>A0A150GIX1</accession>
<keyword evidence="3" id="KW-1185">Reference proteome</keyword>
<evidence type="ECO:0000313" key="2">
    <source>
        <dbReference type="EMBL" id="KXZ49360.1"/>
    </source>
</evidence>
<organism evidence="2 3">
    <name type="scientific">Gonium pectorale</name>
    <name type="common">Green alga</name>
    <dbReference type="NCBI Taxonomy" id="33097"/>
    <lineage>
        <taxon>Eukaryota</taxon>
        <taxon>Viridiplantae</taxon>
        <taxon>Chlorophyta</taxon>
        <taxon>core chlorophytes</taxon>
        <taxon>Chlorophyceae</taxon>
        <taxon>CS clade</taxon>
        <taxon>Chlamydomonadales</taxon>
        <taxon>Volvocaceae</taxon>
        <taxon>Gonium</taxon>
    </lineage>
</organism>
<gene>
    <name evidence="2" type="ORF">GPECTOR_22g954</name>
</gene>
<dbReference type="InterPro" id="IPR008011">
    <property type="entry name" value="Complex1_LYR_dom"/>
</dbReference>
<evidence type="ECO:0000313" key="3">
    <source>
        <dbReference type="Proteomes" id="UP000075714"/>
    </source>
</evidence>
<feature type="domain" description="Complex 1 LYR protein" evidence="1">
    <location>
        <begin position="7"/>
        <end position="61"/>
    </location>
</feature>
<protein>
    <recommendedName>
        <fullName evidence="1">Complex 1 LYR protein domain-containing protein</fullName>
    </recommendedName>
</protein>
<comment type="caution">
    <text evidence="2">The sequence shown here is derived from an EMBL/GenBank/DDBJ whole genome shotgun (WGS) entry which is preliminary data.</text>
</comment>
<dbReference type="Pfam" id="PF05347">
    <property type="entry name" value="Complex1_LYR"/>
    <property type="match status" value="1"/>
</dbReference>